<sequence length="200" mass="20947">RRGRGSEGAALIHREFVRISRWPRRLVIGFALLVVPYAVAGAGFDPLVPIAAGFAGFAAIRPLMDGLRSVCRSKGLVRALGYDLRELRILMAIAPGLITVVWAIAAYPVIGNGAHTFAIGAGVIAGAVRQASARPPSYAGPLVASPMGAIPPGLFSQPMRGFDVLLICLAPVLLGLGSTWVLAIPGFVLAIMFAVRPKTD</sequence>
<feature type="transmembrane region" description="Helical" evidence="1">
    <location>
        <begin position="164"/>
        <end position="195"/>
    </location>
</feature>
<dbReference type="EMBL" id="SMKX01000127">
    <property type="protein sequence ID" value="TDD49761.1"/>
    <property type="molecule type" value="Genomic_DNA"/>
</dbReference>
<keyword evidence="1" id="KW-0472">Membrane</keyword>
<gene>
    <name evidence="2" type="ORF">E1263_31660</name>
</gene>
<dbReference type="Pfam" id="PF19814">
    <property type="entry name" value="DUF6297"/>
    <property type="match status" value="1"/>
</dbReference>
<feature type="transmembrane region" description="Helical" evidence="1">
    <location>
        <begin position="89"/>
        <end position="110"/>
    </location>
</feature>
<evidence type="ECO:0000256" key="1">
    <source>
        <dbReference type="SAM" id="Phobius"/>
    </source>
</evidence>
<evidence type="ECO:0000313" key="2">
    <source>
        <dbReference type="EMBL" id="TDD49761.1"/>
    </source>
</evidence>
<keyword evidence="3" id="KW-1185">Reference proteome</keyword>
<feature type="non-terminal residue" evidence="2">
    <location>
        <position position="1"/>
    </location>
</feature>
<feature type="transmembrane region" description="Helical" evidence="1">
    <location>
        <begin position="26"/>
        <end position="44"/>
    </location>
</feature>
<protein>
    <submittedName>
        <fullName evidence="2">Uncharacterized protein</fullName>
    </submittedName>
</protein>
<keyword evidence="1" id="KW-0812">Transmembrane</keyword>
<reference evidence="2 3" key="1">
    <citation type="submission" date="2019-03" db="EMBL/GenBank/DDBJ databases">
        <title>Draft genome sequences of novel Actinobacteria.</title>
        <authorList>
            <person name="Sahin N."/>
            <person name="Ay H."/>
            <person name="Saygin H."/>
        </authorList>
    </citation>
    <scope>NUCLEOTIDE SEQUENCE [LARGE SCALE GENOMIC DNA]</scope>
    <source>
        <strain evidence="2 3">JCM 13523</strain>
    </source>
</reference>
<evidence type="ECO:0000313" key="3">
    <source>
        <dbReference type="Proteomes" id="UP000295124"/>
    </source>
</evidence>
<dbReference type="Proteomes" id="UP000295124">
    <property type="component" value="Unassembled WGS sequence"/>
</dbReference>
<dbReference type="RefSeq" id="WP_238161708.1">
    <property type="nucleotide sequence ID" value="NZ_SMKX01000127.1"/>
</dbReference>
<proteinExistence type="predicted"/>
<dbReference type="AlphaFoldDB" id="A0A4R4YWE4"/>
<dbReference type="InterPro" id="IPR046264">
    <property type="entry name" value="DUF6297"/>
</dbReference>
<comment type="caution">
    <text evidence="2">The sequence shown here is derived from an EMBL/GenBank/DDBJ whole genome shotgun (WGS) entry which is preliminary data.</text>
</comment>
<organism evidence="2 3">
    <name type="scientific">Kribbella antibiotica</name>
    <dbReference type="NCBI Taxonomy" id="190195"/>
    <lineage>
        <taxon>Bacteria</taxon>
        <taxon>Bacillati</taxon>
        <taxon>Actinomycetota</taxon>
        <taxon>Actinomycetes</taxon>
        <taxon>Propionibacteriales</taxon>
        <taxon>Kribbellaceae</taxon>
        <taxon>Kribbella</taxon>
    </lineage>
</organism>
<accession>A0A4R4YWE4</accession>
<keyword evidence="1" id="KW-1133">Transmembrane helix</keyword>
<name>A0A4R4YWE4_9ACTN</name>